<evidence type="ECO:0000256" key="7">
    <source>
        <dbReference type="HAMAP-Rule" id="MF_02065"/>
    </source>
</evidence>
<keyword evidence="9" id="KW-1185">Reference proteome</keyword>
<evidence type="ECO:0000256" key="1">
    <source>
        <dbReference type="ARBA" id="ARBA00022475"/>
    </source>
</evidence>
<evidence type="ECO:0000256" key="3">
    <source>
        <dbReference type="ARBA" id="ARBA00022989"/>
    </source>
</evidence>
<dbReference type="Gene3D" id="3.30.1490.480">
    <property type="entry name" value="Endolytic murein transglycosylase"/>
    <property type="match status" value="1"/>
</dbReference>
<dbReference type="InterPro" id="IPR003770">
    <property type="entry name" value="MLTG-like"/>
</dbReference>
<dbReference type="HAMAP" id="MF_02065">
    <property type="entry name" value="MltG"/>
    <property type="match status" value="1"/>
</dbReference>
<dbReference type="Pfam" id="PF02618">
    <property type="entry name" value="YceG"/>
    <property type="match status" value="1"/>
</dbReference>
<keyword evidence="6 7" id="KW-0961">Cell wall biogenesis/degradation</keyword>
<evidence type="ECO:0000256" key="5">
    <source>
        <dbReference type="ARBA" id="ARBA00023239"/>
    </source>
</evidence>
<proteinExistence type="inferred from homology"/>
<dbReference type="Gene3D" id="3.30.160.60">
    <property type="entry name" value="Classic Zinc Finger"/>
    <property type="match status" value="1"/>
</dbReference>
<keyword evidence="1 7" id="KW-1003">Cell membrane</keyword>
<comment type="function">
    <text evidence="7">Functions as a peptidoglycan terminase that cleaves nascent peptidoglycan strands endolytically to terminate their elongation.</text>
</comment>
<organism evidence="8 9">
    <name type="scientific">Marinobacterium maritimum</name>
    <dbReference type="NCBI Taxonomy" id="500162"/>
    <lineage>
        <taxon>Bacteria</taxon>
        <taxon>Pseudomonadati</taxon>
        <taxon>Pseudomonadota</taxon>
        <taxon>Gammaproteobacteria</taxon>
        <taxon>Oceanospirillales</taxon>
        <taxon>Oceanospirillaceae</taxon>
        <taxon>Marinobacterium</taxon>
    </lineage>
</organism>
<evidence type="ECO:0000313" key="8">
    <source>
        <dbReference type="EMBL" id="GAA0685894.1"/>
    </source>
</evidence>
<dbReference type="NCBIfam" id="TIGR00247">
    <property type="entry name" value="endolytic transglycosylase MltG"/>
    <property type="match status" value="1"/>
</dbReference>
<dbReference type="EC" id="4.2.2.29" evidence="7"/>
<evidence type="ECO:0000256" key="4">
    <source>
        <dbReference type="ARBA" id="ARBA00023136"/>
    </source>
</evidence>
<evidence type="ECO:0000256" key="6">
    <source>
        <dbReference type="ARBA" id="ARBA00023316"/>
    </source>
</evidence>
<keyword evidence="2 7" id="KW-0812">Transmembrane</keyword>
<keyword evidence="4 7" id="KW-0472">Membrane</keyword>
<accession>A0ABN1I3J3</accession>
<keyword evidence="3 7" id="KW-1133">Transmembrane helix</keyword>
<dbReference type="Proteomes" id="UP001499915">
    <property type="component" value="Unassembled WGS sequence"/>
</dbReference>
<dbReference type="PANTHER" id="PTHR30518">
    <property type="entry name" value="ENDOLYTIC MUREIN TRANSGLYCOSYLASE"/>
    <property type="match status" value="1"/>
</dbReference>
<comment type="caution">
    <text evidence="8">The sequence shown here is derived from an EMBL/GenBank/DDBJ whole genome shotgun (WGS) entry which is preliminary data.</text>
</comment>
<dbReference type="RefSeq" id="WP_343803054.1">
    <property type="nucleotide sequence ID" value="NZ_BAAAET010000001.1"/>
</dbReference>
<comment type="similarity">
    <text evidence="7">Belongs to the transglycosylase MltG family.</text>
</comment>
<gene>
    <name evidence="7 8" type="primary">mltG</name>
    <name evidence="8" type="ORF">GCM10009104_09550</name>
</gene>
<dbReference type="EMBL" id="BAAAET010000001">
    <property type="protein sequence ID" value="GAA0685894.1"/>
    <property type="molecule type" value="Genomic_DNA"/>
</dbReference>
<comment type="catalytic activity">
    <reaction evidence="7">
        <text>a peptidoglycan chain = a peptidoglycan chain with N-acetyl-1,6-anhydromuramyl-[peptide] at the reducing end + a peptidoglycan chain with N-acetylglucosamine at the non-reducing end.</text>
        <dbReference type="EC" id="4.2.2.29"/>
    </reaction>
</comment>
<sequence length="345" mass="38745">MLKRLFIVLFLLFTLVAGVAVWLGQQQLQRTLSASLPISESRQLVIEQGTWFRKFALQLEQEGLIDSHLWLRLEGQLNPAVTAIKAGEYQLEPGMTLQQLLDKVISGDTISYTFTLVEGTTFKQLRQSLLNNQQLKHELTGLSEAALLKQLGSDAVAVEGLFLAETYHFKRGMSDLQLLKRAHADLKQVLESAWATRSKDLPYDSPYAALIMASIIEKETAVPSERGQIAGVFVRRLKRGMRLQTDPTVIYGMGDRYQGNITRADLKRPTPWNTYVISGLPPTPIALVGREAIEAALHPVDGKALYFVAKGDGSHQFSNSLQEHNRAVRRYQLKRRADYRSSPEN</sequence>
<name>A0ABN1I3J3_9GAMM</name>
<reference evidence="8 9" key="1">
    <citation type="journal article" date="2019" name="Int. J. Syst. Evol. Microbiol.">
        <title>The Global Catalogue of Microorganisms (GCM) 10K type strain sequencing project: providing services to taxonomists for standard genome sequencing and annotation.</title>
        <authorList>
            <consortium name="The Broad Institute Genomics Platform"/>
            <consortium name="The Broad Institute Genome Sequencing Center for Infectious Disease"/>
            <person name="Wu L."/>
            <person name="Ma J."/>
        </authorList>
    </citation>
    <scope>NUCLEOTIDE SEQUENCE [LARGE SCALE GENOMIC DNA]</scope>
    <source>
        <strain evidence="8 9">JCM 15134</strain>
    </source>
</reference>
<dbReference type="CDD" id="cd08010">
    <property type="entry name" value="MltG_like"/>
    <property type="match status" value="1"/>
</dbReference>
<keyword evidence="5 7" id="KW-0456">Lyase</keyword>
<protein>
    <recommendedName>
        <fullName evidence="7">Endolytic murein transglycosylase</fullName>
        <ecNumber evidence="7">4.2.2.29</ecNumber>
    </recommendedName>
    <alternativeName>
        <fullName evidence="7">Peptidoglycan lytic transglycosylase</fullName>
    </alternativeName>
    <alternativeName>
        <fullName evidence="7">Peptidoglycan polymerization terminase</fullName>
    </alternativeName>
</protein>
<feature type="site" description="Important for catalytic activity" evidence="7">
    <location>
        <position position="219"/>
    </location>
</feature>
<keyword evidence="7" id="KW-0997">Cell inner membrane</keyword>
<dbReference type="PANTHER" id="PTHR30518:SF2">
    <property type="entry name" value="ENDOLYTIC MUREIN TRANSGLYCOSYLASE"/>
    <property type="match status" value="1"/>
</dbReference>
<evidence type="ECO:0000313" key="9">
    <source>
        <dbReference type="Proteomes" id="UP001499915"/>
    </source>
</evidence>
<evidence type="ECO:0000256" key="2">
    <source>
        <dbReference type="ARBA" id="ARBA00022692"/>
    </source>
</evidence>